<dbReference type="InterPro" id="IPR004513">
    <property type="entry name" value="FtsX"/>
</dbReference>
<comment type="function">
    <text evidence="1">Part of the ABC transporter FtsEX involved in cellular division.</text>
</comment>
<accession>A0A5S4FIW4</accession>
<feature type="domain" description="ABC3 transporter permease C-terminal" evidence="14">
    <location>
        <begin position="184"/>
        <end position="303"/>
    </location>
</feature>
<dbReference type="GO" id="GO:0051301">
    <property type="term" value="P:cell division"/>
    <property type="evidence" value="ECO:0007669"/>
    <property type="project" value="UniProtKB-KW"/>
</dbReference>
<keyword evidence="11 12" id="KW-0131">Cell cycle</keyword>
<evidence type="ECO:0000256" key="7">
    <source>
        <dbReference type="ARBA" id="ARBA00022618"/>
    </source>
</evidence>
<dbReference type="Pfam" id="PF02687">
    <property type="entry name" value="FtsX"/>
    <property type="match status" value="1"/>
</dbReference>
<feature type="transmembrane region" description="Helical" evidence="13">
    <location>
        <begin position="178"/>
        <end position="201"/>
    </location>
</feature>
<evidence type="ECO:0000259" key="15">
    <source>
        <dbReference type="Pfam" id="PF18075"/>
    </source>
</evidence>
<dbReference type="InterPro" id="IPR003838">
    <property type="entry name" value="ABC3_permease_C"/>
</dbReference>
<dbReference type="OrthoDB" id="9812531at2"/>
<dbReference type="EMBL" id="VCKY01000055">
    <property type="protein sequence ID" value="TMR20602.1"/>
    <property type="molecule type" value="Genomic_DNA"/>
</dbReference>
<organism evidence="16 17">
    <name type="scientific">Nonomuraea turkmeniaca</name>
    <dbReference type="NCBI Taxonomy" id="103838"/>
    <lineage>
        <taxon>Bacteria</taxon>
        <taxon>Bacillati</taxon>
        <taxon>Actinomycetota</taxon>
        <taxon>Actinomycetes</taxon>
        <taxon>Streptosporangiales</taxon>
        <taxon>Streptosporangiaceae</taxon>
        <taxon>Nonomuraea</taxon>
    </lineage>
</organism>
<feature type="transmembrane region" description="Helical" evidence="13">
    <location>
        <begin position="21"/>
        <end position="41"/>
    </location>
</feature>
<dbReference type="PIRSF" id="PIRSF003097">
    <property type="entry name" value="FtsX"/>
    <property type="match status" value="1"/>
</dbReference>
<feature type="domain" description="FtsX extracellular" evidence="15">
    <location>
        <begin position="56"/>
        <end position="161"/>
    </location>
</feature>
<dbReference type="AlphaFoldDB" id="A0A5S4FIW4"/>
<comment type="subcellular location">
    <subcellularLocation>
        <location evidence="2">Cell membrane</location>
        <topology evidence="2">Multi-pass membrane protein</topology>
    </subcellularLocation>
</comment>
<name>A0A5S4FIW4_9ACTN</name>
<evidence type="ECO:0000256" key="13">
    <source>
        <dbReference type="SAM" id="Phobius"/>
    </source>
</evidence>
<dbReference type="NCBIfam" id="NF038346">
    <property type="entry name" value="FtsX_actino"/>
    <property type="match status" value="1"/>
</dbReference>
<reference evidence="16 17" key="1">
    <citation type="submission" date="2019-05" db="EMBL/GenBank/DDBJ databases">
        <title>Draft genome sequence of Nonomuraea turkmeniaca DSM 43926.</title>
        <authorList>
            <person name="Saricaoglu S."/>
            <person name="Isik K."/>
        </authorList>
    </citation>
    <scope>NUCLEOTIDE SEQUENCE [LARGE SCALE GENOMIC DNA]</scope>
    <source>
        <strain evidence="16 17">DSM 43926</strain>
    </source>
</reference>
<feature type="transmembrane region" description="Helical" evidence="13">
    <location>
        <begin position="275"/>
        <end position="298"/>
    </location>
</feature>
<gene>
    <name evidence="16" type="ORF">ETD86_18245</name>
</gene>
<keyword evidence="17" id="KW-1185">Reference proteome</keyword>
<keyword evidence="9 13" id="KW-1133">Transmembrane helix</keyword>
<evidence type="ECO:0000259" key="14">
    <source>
        <dbReference type="Pfam" id="PF02687"/>
    </source>
</evidence>
<keyword evidence="8 13" id="KW-0812">Transmembrane</keyword>
<dbReference type="Gene3D" id="3.30.70.3040">
    <property type="match status" value="1"/>
</dbReference>
<proteinExistence type="inferred from homology"/>
<comment type="subunit">
    <text evidence="4">Forms a membrane-associated complex with FtsE.</text>
</comment>
<evidence type="ECO:0000256" key="10">
    <source>
        <dbReference type="ARBA" id="ARBA00023136"/>
    </source>
</evidence>
<dbReference type="RefSeq" id="WP_138667356.1">
    <property type="nucleotide sequence ID" value="NZ_VCKY01000055.1"/>
</dbReference>
<evidence type="ECO:0000313" key="17">
    <source>
        <dbReference type="Proteomes" id="UP000309128"/>
    </source>
</evidence>
<evidence type="ECO:0000256" key="6">
    <source>
        <dbReference type="ARBA" id="ARBA00022475"/>
    </source>
</evidence>
<keyword evidence="7 12" id="KW-0132">Cell division</keyword>
<evidence type="ECO:0000256" key="3">
    <source>
        <dbReference type="ARBA" id="ARBA00007379"/>
    </source>
</evidence>
<dbReference type="InterPro" id="IPR047929">
    <property type="entry name" value="FtsX_actino"/>
</dbReference>
<evidence type="ECO:0000313" key="16">
    <source>
        <dbReference type="EMBL" id="TMR20602.1"/>
    </source>
</evidence>
<comment type="caution">
    <text evidence="16">The sequence shown here is derived from an EMBL/GenBank/DDBJ whole genome shotgun (WGS) entry which is preliminary data.</text>
</comment>
<sequence>MRANFIFSEVWIGLRRNLTMTVAVIITVAVGMAMLGVGLMINAQVGLLKGYWGDKVEISVFLCNKGTAMPACNGKAITQTQTKALETHLEGLRGKGVREWFFEDQATAYQNFQEAYASNQALVKATQVEDMPQSFRIKVSDPDNYQSVIQAVQGQPGVSQVTDHKQLIGPFFQMLDKLAYYALAVAIILVLAAALLIGNTVRLSAFNRRRETGIMRLVGASNLYIQLPFVMEGVIAGLIGGVFAAVILIVTKVLLFEELGRFFAGPTAQLGWDAVAQTITYTMIIGVVICVLASFVTLRRYLRV</sequence>
<evidence type="ECO:0000256" key="11">
    <source>
        <dbReference type="ARBA" id="ARBA00023306"/>
    </source>
</evidence>
<feature type="transmembrane region" description="Helical" evidence="13">
    <location>
        <begin position="222"/>
        <end position="255"/>
    </location>
</feature>
<dbReference type="Proteomes" id="UP000309128">
    <property type="component" value="Unassembled WGS sequence"/>
</dbReference>
<evidence type="ECO:0000256" key="1">
    <source>
        <dbReference type="ARBA" id="ARBA00003552"/>
    </source>
</evidence>
<evidence type="ECO:0000256" key="2">
    <source>
        <dbReference type="ARBA" id="ARBA00004651"/>
    </source>
</evidence>
<dbReference type="PANTHER" id="PTHR47755:SF1">
    <property type="entry name" value="CELL DIVISION PROTEIN FTSX"/>
    <property type="match status" value="1"/>
</dbReference>
<keyword evidence="10 12" id="KW-0472">Membrane</keyword>
<evidence type="ECO:0000256" key="9">
    <source>
        <dbReference type="ARBA" id="ARBA00022989"/>
    </source>
</evidence>
<evidence type="ECO:0000256" key="4">
    <source>
        <dbReference type="ARBA" id="ARBA00011160"/>
    </source>
</evidence>
<dbReference type="Pfam" id="PF18075">
    <property type="entry name" value="FtsX_ECD"/>
    <property type="match status" value="1"/>
</dbReference>
<dbReference type="GO" id="GO:0005886">
    <property type="term" value="C:plasma membrane"/>
    <property type="evidence" value="ECO:0007669"/>
    <property type="project" value="UniProtKB-SubCell"/>
</dbReference>
<evidence type="ECO:0000256" key="8">
    <source>
        <dbReference type="ARBA" id="ARBA00022692"/>
    </source>
</evidence>
<protein>
    <recommendedName>
        <fullName evidence="5 12">Cell division protein FtsX</fullName>
    </recommendedName>
</protein>
<dbReference type="PANTHER" id="PTHR47755">
    <property type="entry name" value="CELL DIVISION PROTEIN FTSX"/>
    <property type="match status" value="1"/>
</dbReference>
<evidence type="ECO:0000256" key="12">
    <source>
        <dbReference type="PIRNR" id="PIRNR003097"/>
    </source>
</evidence>
<keyword evidence="6 12" id="KW-1003">Cell membrane</keyword>
<dbReference type="InterPro" id="IPR040690">
    <property type="entry name" value="FtsX_ECD"/>
</dbReference>
<evidence type="ECO:0000256" key="5">
    <source>
        <dbReference type="ARBA" id="ARBA00021907"/>
    </source>
</evidence>
<comment type="similarity">
    <text evidence="3 12">Belongs to the ABC-4 integral membrane protein family. FtsX subfamily.</text>
</comment>